<evidence type="ECO:0000259" key="1">
    <source>
        <dbReference type="Pfam" id="PF01402"/>
    </source>
</evidence>
<protein>
    <submittedName>
        <fullName evidence="2">Ribbon-helix-helix protein, copG family</fullName>
    </submittedName>
</protein>
<dbReference type="OrthoDB" id="9800125at2"/>
<sequence>MEKTKVAVTIDTKTLERLDRMVKNRVFNNRSRAIQQAVEEKLDRLQRSRLAIECAKLDIPAERSMAEEGLAEDAITWPEY</sequence>
<name>A0A1P8FAC5_9CHLR</name>
<accession>A0A1P8FAC5</accession>
<evidence type="ECO:0000313" key="2">
    <source>
        <dbReference type="EMBL" id="APV45403.1"/>
    </source>
</evidence>
<evidence type="ECO:0000313" key="3">
    <source>
        <dbReference type="Proteomes" id="UP000185934"/>
    </source>
</evidence>
<dbReference type="Gene3D" id="1.10.1220.10">
    <property type="entry name" value="Met repressor-like"/>
    <property type="match status" value="1"/>
</dbReference>
<dbReference type="GO" id="GO:0006355">
    <property type="term" value="P:regulation of DNA-templated transcription"/>
    <property type="evidence" value="ECO:0007669"/>
    <property type="project" value="InterPro"/>
</dbReference>
<organism evidence="2 3">
    <name type="scientific">Dehalogenimonas formicexedens</name>
    <dbReference type="NCBI Taxonomy" id="1839801"/>
    <lineage>
        <taxon>Bacteria</taxon>
        <taxon>Bacillati</taxon>
        <taxon>Chloroflexota</taxon>
        <taxon>Dehalococcoidia</taxon>
        <taxon>Dehalococcoidales</taxon>
        <taxon>Dehalococcoidaceae</taxon>
        <taxon>Dehalogenimonas</taxon>
    </lineage>
</organism>
<keyword evidence="3" id="KW-1185">Reference proteome</keyword>
<dbReference type="STRING" id="1839801.Dform_02094"/>
<dbReference type="EMBL" id="CP018258">
    <property type="protein sequence ID" value="APV45403.1"/>
    <property type="molecule type" value="Genomic_DNA"/>
</dbReference>
<proteinExistence type="predicted"/>
<reference evidence="3" key="1">
    <citation type="submission" date="2016-11" db="EMBL/GenBank/DDBJ databases">
        <title>Dehalogenimonas formicexedens sp. nov., a chlorinated alkane respiring bacterium isolated from contaminated groundwater.</title>
        <authorList>
            <person name="Key T.A."/>
            <person name="Bowman K.S."/>
            <person name="Lee I."/>
            <person name="Chun J."/>
            <person name="Albuquerque L."/>
            <person name="da Costa M.S."/>
            <person name="Rainey F.A."/>
            <person name="Moe W.M."/>
        </authorList>
    </citation>
    <scope>NUCLEOTIDE SEQUENCE [LARGE SCALE GENOMIC DNA]</scope>
    <source>
        <strain evidence="3">NSZ-14</strain>
    </source>
</reference>
<dbReference type="Pfam" id="PF01402">
    <property type="entry name" value="RHH_1"/>
    <property type="match status" value="1"/>
</dbReference>
<dbReference type="InterPro" id="IPR002145">
    <property type="entry name" value="CopG"/>
</dbReference>
<dbReference type="RefSeq" id="WP_076004902.1">
    <property type="nucleotide sequence ID" value="NZ_CP018258.1"/>
</dbReference>
<dbReference type="InterPro" id="IPR013321">
    <property type="entry name" value="Arc_rbn_hlx_hlx"/>
</dbReference>
<gene>
    <name evidence="2" type="ORF">Dform_02094</name>
</gene>
<feature type="domain" description="Ribbon-helix-helix protein CopG" evidence="1">
    <location>
        <begin position="6"/>
        <end position="44"/>
    </location>
</feature>
<dbReference type="InterPro" id="IPR010985">
    <property type="entry name" value="Ribbon_hlx_hlx"/>
</dbReference>
<dbReference type="KEGG" id="dfo:Dform_02094"/>
<dbReference type="AlphaFoldDB" id="A0A1P8FAC5"/>
<dbReference type="SUPFAM" id="SSF47598">
    <property type="entry name" value="Ribbon-helix-helix"/>
    <property type="match status" value="1"/>
</dbReference>
<dbReference type="Proteomes" id="UP000185934">
    <property type="component" value="Chromosome"/>
</dbReference>
<dbReference type="CDD" id="cd22231">
    <property type="entry name" value="RHH_NikR_HicB-like"/>
    <property type="match status" value="1"/>
</dbReference>